<dbReference type="VEuPathDB" id="FungiDB:BO71DRAFT_383756"/>
<feature type="region of interest" description="Disordered" evidence="1">
    <location>
        <begin position="386"/>
        <end position="410"/>
    </location>
</feature>
<evidence type="ECO:0000256" key="1">
    <source>
        <dbReference type="SAM" id="MobiDB-lite"/>
    </source>
</evidence>
<dbReference type="EMBL" id="KZ825919">
    <property type="protein sequence ID" value="PYH92346.1"/>
    <property type="molecule type" value="Genomic_DNA"/>
</dbReference>
<organism evidence="2 3">
    <name type="scientific">Aspergillus ellipticus CBS 707.79</name>
    <dbReference type="NCBI Taxonomy" id="1448320"/>
    <lineage>
        <taxon>Eukaryota</taxon>
        <taxon>Fungi</taxon>
        <taxon>Dikarya</taxon>
        <taxon>Ascomycota</taxon>
        <taxon>Pezizomycotina</taxon>
        <taxon>Eurotiomycetes</taxon>
        <taxon>Eurotiomycetidae</taxon>
        <taxon>Eurotiales</taxon>
        <taxon>Aspergillaceae</taxon>
        <taxon>Aspergillus</taxon>
        <taxon>Aspergillus subgen. Circumdati</taxon>
    </lineage>
</organism>
<proteinExistence type="predicted"/>
<dbReference type="OrthoDB" id="4526763at2759"/>
<evidence type="ECO:0000313" key="3">
    <source>
        <dbReference type="Proteomes" id="UP000247810"/>
    </source>
</evidence>
<reference evidence="2 3" key="1">
    <citation type="submission" date="2018-02" db="EMBL/GenBank/DDBJ databases">
        <title>The genomes of Aspergillus section Nigri reveals drivers in fungal speciation.</title>
        <authorList>
            <consortium name="DOE Joint Genome Institute"/>
            <person name="Vesth T.C."/>
            <person name="Nybo J."/>
            <person name="Theobald S."/>
            <person name="Brandl J."/>
            <person name="Frisvad J.C."/>
            <person name="Nielsen K.F."/>
            <person name="Lyhne E.K."/>
            <person name="Kogle M.E."/>
            <person name="Kuo A."/>
            <person name="Riley R."/>
            <person name="Clum A."/>
            <person name="Nolan M."/>
            <person name="Lipzen A."/>
            <person name="Salamov A."/>
            <person name="Henrissat B."/>
            <person name="Wiebenga A."/>
            <person name="De vries R.P."/>
            <person name="Grigoriev I.V."/>
            <person name="Mortensen U.H."/>
            <person name="Andersen M.R."/>
            <person name="Baker S.E."/>
        </authorList>
    </citation>
    <scope>NUCLEOTIDE SEQUENCE [LARGE SCALE GENOMIC DNA]</scope>
    <source>
        <strain evidence="2 3">CBS 707.79</strain>
    </source>
</reference>
<protein>
    <submittedName>
        <fullName evidence="2">Uncharacterized protein</fullName>
    </submittedName>
</protein>
<accession>A0A319D4G2</accession>
<dbReference type="AlphaFoldDB" id="A0A319D4G2"/>
<dbReference type="Proteomes" id="UP000247810">
    <property type="component" value="Unassembled WGS sequence"/>
</dbReference>
<name>A0A319D4G2_9EURO</name>
<keyword evidence="3" id="KW-1185">Reference proteome</keyword>
<feature type="compositionally biased region" description="Basic and acidic residues" evidence="1">
    <location>
        <begin position="394"/>
        <end position="404"/>
    </location>
</feature>
<evidence type="ECO:0000313" key="2">
    <source>
        <dbReference type="EMBL" id="PYH92346.1"/>
    </source>
</evidence>
<gene>
    <name evidence="2" type="ORF">BO71DRAFT_383756</name>
</gene>
<sequence>MLSLDPSSSRKHPPGARDSVFMVPFSDLESFESTSGSENSDSEYFQDSVTKKRRHAVYYHRPPVWYPARQTGSPSTFSGGCSSGCSGRMCSDCVTTDTMNTPEDTYSCIVDCCDTTTALAIALAETETESSSQSDPEIGLLVSILSVRQKGLGLYTRLQSYKDTRLGLDEKWAIHEGSLVICLDPAYTVLDHEKPRPDEFELVSGDIFVVCRLYADLWALCANASSVRSERDFGEPTSAIEPMRLAFLPLCAVTLAANFSAFQQRCISYAACGPEELKHPGNGLPVMPPPRSYSLSDSKQVYRGNRRHIAFPEVVYDTFNRVSLECTDVAFSPADSLPLETVFSNLADRGTRRLHRLGNRMSLQKLWNGPRSPVIEDIENRSFISSHPPWTRRGSSERNSHEQQRSFSRSRRLRNLVRVVR</sequence>